<sequence length="173" mass="18763">MNDTEQCGETKGNGKPCEYGAKFADGKCGIHSSINGDTQGRPTKFTDERARLAIEAAREGKSKAGCERAAGIGQGTVNDWLEQSYTFETEDGQLASFSQAFAQARAEGESMYIDDGRSEDGDTSFAKFMLSSSYGYQESKKQETELTGEGGGPIEISFTEEVVETPWSEDDDE</sequence>
<keyword evidence="2" id="KW-1185">Reference proteome</keyword>
<dbReference type="Proteomes" id="UP001596383">
    <property type="component" value="Unassembled WGS sequence"/>
</dbReference>
<reference evidence="1 2" key="1">
    <citation type="journal article" date="2019" name="Int. J. Syst. Evol. Microbiol.">
        <title>The Global Catalogue of Microorganisms (GCM) 10K type strain sequencing project: providing services to taxonomists for standard genome sequencing and annotation.</title>
        <authorList>
            <consortium name="The Broad Institute Genomics Platform"/>
            <consortium name="The Broad Institute Genome Sequencing Center for Infectious Disease"/>
            <person name="Wu L."/>
            <person name="Ma J."/>
        </authorList>
    </citation>
    <scope>NUCLEOTIDE SEQUENCE [LARGE SCALE GENOMIC DNA]</scope>
    <source>
        <strain evidence="1 2">LMG 29247</strain>
    </source>
</reference>
<dbReference type="AlphaFoldDB" id="A0ABD5SQX1"/>
<organism evidence="1 2">
    <name type="scientific">Natrinema soli</name>
    <dbReference type="NCBI Taxonomy" id="1930624"/>
    <lineage>
        <taxon>Archaea</taxon>
        <taxon>Methanobacteriati</taxon>
        <taxon>Methanobacteriota</taxon>
        <taxon>Stenosarchaea group</taxon>
        <taxon>Halobacteria</taxon>
        <taxon>Halobacteriales</taxon>
        <taxon>Natrialbaceae</taxon>
        <taxon>Natrinema</taxon>
    </lineage>
</organism>
<dbReference type="EMBL" id="JBHSWV010000210">
    <property type="protein sequence ID" value="MFC6766002.1"/>
    <property type="molecule type" value="Genomic_DNA"/>
</dbReference>
<gene>
    <name evidence="1" type="ORF">ACFQE6_13695</name>
</gene>
<dbReference type="Gene3D" id="1.10.10.60">
    <property type="entry name" value="Homeodomain-like"/>
    <property type="match status" value="1"/>
</dbReference>
<dbReference type="RefSeq" id="WP_273738991.1">
    <property type="nucleotide sequence ID" value="NZ_JAQIVI010000210.1"/>
</dbReference>
<evidence type="ECO:0000313" key="1">
    <source>
        <dbReference type="EMBL" id="MFC6766002.1"/>
    </source>
</evidence>
<evidence type="ECO:0000313" key="2">
    <source>
        <dbReference type="Proteomes" id="UP001596383"/>
    </source>
</evidence>
<proteinExistence type="predicted"/>
<protein>
    <submittedName>
        <fullName evidence="1">Uncharacterized protein</fullName>
    </submittedName>
</protein>
<name>A0ABD5SQX1_9EURY</name>
<accession>A0ABD5SQX1</accession>
<comment type="caution">
    <text evidence="1">The sequence shown here is derived from an EMBL/GenBank/DDBJ whole genome shotgun (WGS) entry which is preliminary data.</text>
</comment>